<dbReference type="Proteomes" id="UP000095495">
    <property type="component" value="Unassembled WGS sequence"/>
</dbReference>
<evidence type="ECO:0000313" key="4">
    <source>
        <dbReference type="Proteomes" id="UP000446657"/>
    </source>
</evidence>
<accession>A0A173SSH1</accession>
<reference evidence="2 4" key="2">
    <citation type="journal article" date="2019" name="Nat. Med.">
        <title>A library of human gut bacterial isolates paired with longitudinal multiomics data enables mechanistic microbiome research.</title>
        <authorList>
            <person name="Poyet M."/>
            <person name="Groussin M."/>
            <person name="Gibbons S.M."/>
            <person name="Avila-Pacheco J."/>
            <person name="Jiang X."/>
            <person name="Kearney S.M."/>
            <person name="Perrotta A.R."/>
            <person name="Berdy B."/>
            <person name="Zhao S."/>
            <person name="Lieberman T.D."/>
            <person name="Swanson P.K."/>
            <person name="Smith M."/>
            <person name="Roesemann S."/>
            <person name="Alexander J.E."/>
            <person name="Rich S.A."/>
            <person name="Livny J."/>
            <person name="Vlamakis H."/>
            <person name="Clish C."/>
            <person name="Bullock K."/>
            <person name="Deik A."/>
            <person name="Scott J."/>
            <person name="Pierce K.A."/>
            <person name="Xavier R.J."/>
            <person name="Alm E.J."/>
        </authorList>
    </citation>
    <scope>NUCLEOTIDE SEQUENCE [LARGE SCALE GENOMIC DNA]</scope>
    <source>
        <strain evidence="2 4">BIOML-A1</strain>
    </source>
</reference>
<evidence type="ECO:0000313" key="2">
    <source>
        <dbReference type="EMBL" id="MTR82391.1"/>
    </source>
</evidence>
<dbReference type="EMBL" id="WNAL01000025">
    <property type="protein sequence ID" value="MTR82391.1"/>
    <property type="molecule type" value="Genomic_DNA"/>
</dbReference>
<protein>
    <submittedName>
        <fullName evidence="1">Uncharacterized protein</fullName>
    </submittedName>
</protein>
<evidence type="ECO:0000313" key="3">
    <source>
        <dbReference type="Proteomes" id="UP000095495"/>
    </source>
</evidence>
<dbReference type="AlphaFoldDB" id="A0A173SSH1"/>
<evidence type="ECO:0000313" key="1">
    <source>
        <dbReference type="EMBL" id="CUM93333.1"/>
    </source>
</evidence>
<name>A0A173SSH1_9FIRM</name>
<gene>
    <name evidence="1" type="ORF">ERS852420_01612</name>
    <name evidence="2" type="ORF">GMD30_12000</name>
</gene>
<sequence length="110" mass="13061">MDDEDQVSLKALYEDNDNMIDMLEESIDHCKVTGEKEVVSDYGVKGIVYLYNHWMDTDIGRMDGKGWFYCFPSPEDNRWFIIYLMEFGDIKEDTYEDAYWKVLASIRSKE</sequence>
<proteinExistence type="predicted"/>
<reference evidence="1 3" key="1">
    <citation type="submission" date="2015-09" db="EMBL/GenBank/DDBJ databases">
        <authorList>
            <consortium name="Pathogen Informatics"/>
        </authorList>
    </citation>
    <scope>NUCLEOTIDE SEQUENCE [LARGE SCALE GENOMIC DNA]</scope>
    <source>
        <strain evidence="1 3">2789STDY5608863</strain>
    </source>
</reference>
<dbReference type="EMBL" id="CYXV01000006">
    <property type="protein sequence ID" value="CUM93333.1"/>
    <property type="molecule type" value="Genomic_DNA"/>
</dbReference>
<organism evidence="1 3">
    <name type="scientific">Roseburia faecis</name>
    <dbReference type="NCBI Taxonomy" id="301302"/>
    <lineage>
        <taxon>Bacteria</taxon>
        <taxon>Bacillati</taxon>
        <taxon>Bacillota</taxon>
        <taxon>Clostridia</taxon>
        <taxon>Lachnospirales</taxon>
        <taxon>Lachnospiraceae</taxon>
        <taxon>Roseburia</taxon>
    </lineage>
</organism>
<dbReference type="Proteomes" id="UP000446657">
    <property type="component" value="Unassembled WGS sequence"/>
</dbReference>
<dbReference type="RefSeq" id="WP_055262446.1">
    <property type="nucleotide sequence ID" value="NZ_CYXV01000006.1"/>
</dbReference>